<feature type="compositionally biased region" description="Basic and acidic residues" evidence="1">
    <location>
        <begin position="350"/>
        <end position="361"/>
    </location>
</feature>
<feature type="compositionally biased region" description="Low complexity" evidence="1">
    <location>
        <begin position="213"/>
        <end position="228"/>
    </location>
</feature>
<gene>
    <name evidence="2" type="ORF">Cvel_8954</name>
</gene>
<organism evidence="2">
    <name type="scientific">Chromera velia CCMP2878</name>
    <dbReference type="NCBI Taxonomy" id="1169474"/>
    <lineage>
        <taxon>Eukaryota</taxon>
        <taxon>Sar</taxon>
        <taxon>Alveolata</taxon>
        <taxon>Colpodellida</taxon>
        <taxon>Chromeraceae</taxon>
        <taxon>Chromera</taxon>
    </lineage>
</organism>
<evidence type="ECO:0000256" key="1">
    <source>
        <dbReference type="SAM" id="MobiDB-lite"/>
    </source>
</evidence>
<feature type="compositionally biased region" description="Basic and acidic residues" evidence="1">
    <location>
        <begin position="178"/>
        <end position="197"/>
    </location>
</feature>
<proteinExistence type="predicted"/>
<sequence length="455" mass="51150">MMDDKQANKKKTNPGGRKKAPKIDLGMYVRHRSERLAADGKMAPAERNMRMNAARWEVLQSQMNVTSKLKTVFSHAGVTVNVEDILGGPGQEEQEGMMYAWTEELPPASGHAVRLPTETGRLYMYEWPQGQRKKEIAEAAKHEEKIAAVWENVRKKELESKKFKGKYEEPAVEEEDEGWGRADKYDRRWVEPKKVSDEDGFEDEDEDMGVGGTSASASASSSSRSPVSRGRRRPRSGSSELSNPGARKRGKKQMTPKKKNTKKDDWEDEDEDAPLSPPPARKAAAAAGRGGALLRPKKEPMKKKKKQPTPQLKGKEDGKGTSTSKGKAKAKEMGVGPRGHDRPLPLPPTSKEKEEKREREADEEVEALRCFHAELRVGERIQVMEGKGGIPLNSIVADKIEPKEGDLMFRIHHTNRPNDPINKHSMVTDVRYVRRGDGFTDELEMNPRRGWRSSR</sequence>
<dbReference type="VEuPathDB" id="CryptoDB:Cvel_8954"/>
<feature type="region of interest" description="Disordered" evidence="1">
    <location>
        <begin position="163"/>
        <end position="361"/>
    </location>
</feature>
<feature type="compositionally biased region" description="Acidic residues" evidence="1">
    <location>
        <begin position="198"/>
        <end position="208"/>
    </location>
</feature>
<dbReference type="EMBL" id="CDMZ01004095">
    <property type="protein sequence ID" value="CEM48637.1"/>
    <property type="molecule type" value="Genomic_DNA"/>
</dbReference>
<evidence type="ECO:0000313" key="2">
    <source>
        <dbReference type="EMBL" id="CEM48637.1"/>
    </source>
</evidence>
<protein>
    <submittedName>
        <fullName evidence="2">Uncharacterized protein</fullName>
    </submittedName>
</protein>
<name>A0A0G4HVY1_9ALVE</name>
<feature type="compositionally biased region" description="Basic residues" evidence="1">
    <location>
        <begin position="246"/>
        <end position="261"/>
    </location>
</feature>
<accession>A0A0G4HVY1</accession>
<feature type="compositionally biased region" description="Basic residues" evidence="1">
    <location>
        <begin position="8"/>
        <end position="20"/>
    </location>
</feature>
<feature type="region of interest" description="Disordered" evidence="1">
    <location>
        <begin position="1"/>
        <end position="24"/>
    </location>
</feature>
<reference evidence="2" key="1">
    <citation type="submission" date="2014-11" db="EMBL/GenBank/DDBJ databases">
        <authorList>
            <person name="Otto D Thomas"/>
            <person name="Naeem Raeece"/>
        </authorList>
    </citation>
    <scope>NUCLEOTIDE SEQUENCE</scope>
</reference>
<dbReference type="AlphaFoldDB" id="A0A0G4HVY1"/>